<dbReference type="PROSITE" id="PS50801">
    <property type="entry name" value="STAS"/>
    <property type="match status" value="1"/>
</dbReference>
<sequence>MTKTLGNIQHYFKEDITAAFGLALVVLPIALGIAVASGAPPMAGVLSAVVGGIVATFFRGSHITINGPSAGLIAVMLSGGIALGDGESLIGFQCLLAATIVAGIGQMLLGLFQLGERGDIIPTAAINGMLAAVGFTIIVTQVHLVFGVSVESDSAYNSFWMIGNSIKNLNPVILLIGVVAIVVLLLHKQGSIKGTKMLPTPIWIILFTLPIVYYFNFFDTHYVPLFNTAFPVGPEYLVDIPVDIKNYIIYPSFSKIDQLEFWTVSLSILAVSTIETLVSAKAVDKLDPLERNTNLNKELFAAGLSSVVAGGIGGLPVITAIPVYNGAKTKWSNLYYGVILGLFVLICAPIIRMIPLAALAILLIYTGYKLATPKLWVDTYRKGDDQFLIFFTTFFATLVYGLLIGLLIGIVITLFNHYGKSNLKSRKFLKYLTQPSIQTTRTENTHELYIRLEGIVNFINIPKLKQVLKASGKTEKNIIVDMSNARLIDYTVLEYLHDDASRYDLPEEMNFELVGLGAHDAYSRHPNATRILPSDKKPQLNQRQIRLHELSTKNNGTFWPEVRWDFQQLKDFEFFKSKTIEYTFNTAKGNYKMFFEWETCDITFEEGGVFTNQERYTSVSILHLPFNAPKFVLQREALLDKIGVKLALREEDINMEEYPEFSNKFLLEGANTKAVRKFFNEPLINYLNENPYYHIECNGTMLLIFKEMRFATPSAMTRLHEFSNELAEILLESWKAQPLDLEAML</sequence>
<dbReference type="GO" id="GO:0016020">
    <property type="term" value="C:membrane"/>
    <property type="evidence" value="ECO:0007669"/>
    <property type="project" value="UniProtKB-SubCell"/>
</dbReference>
<keyword evidence="3 5" id="KW-1133">Transmembrane helix</keyword>
<keyword evidence="4 5" id="KW-0472">Membrane</keyword>
<dbReference type="EMBL" id="CACVAQ010000102">
    <property type="protein sequence ID" value="CAA6804725.1"/>
    <property type="molecule type" value="Genomic_DNA"/>
</dbReference>
<evidence type="ECO:0000256" key="3">
    <source>
        <dbReference type="ARBA" id="ARBA00022989"/>
    </source>
</evidence>
<feature type="transmembrane region" description="Helical" evidence="5">
    <location>
        <begin position="124"/>
        <end position="148"/>
    </location>
</feature>
<feature type="transmembrane region" description="Helical" evidence="5">
    <location>
        <begin position="65"/>
        <end position="84"/>
    </location>
</feature>
<feature type="transmembrane region" description="Helical" evidence="5">
    <location>
        <begin position="336"/>
        <end position="366"/>
    </location>
</feature>
<gene>
    <name evidence="7" type="ORF">HELGO_WM12692</name>
</gene>
<evidence type="ECO:0000259" key="6">
    <source>
        <dbReference type="PROSITE" id="PS50801"/>
    </source>
</evidence>
<dbReference type="SUPFAM" id="SSF52091">
    <property type="entry name" value="SpoIIaa-like"/>
    <property type="match status" value="1"/>
</dbReference>
<dbReference type="InterPro" id="IPR001902">
    <property type="entry name" value="SLC26A/SulP_fam"/>
</dbReference>
<keyword evidence="2 5" id="KW-0812">Transmembrane</keyword>
<proteinExistence type="predicted"/>
<feature type="transmembrane region" description="Helical" evidence="5">
    <location>
        <begin position="198"/>
        <end position="215"/>
    </location>
</feature>
<feature type="transmembrane region" description="Helical" evidence="5">
    <location>
        <begin position="16"/>
        <end position="36"/>
    </location>
</feature>
<dbReference type="GO" id="GO:0055085">
    <property type="term" value="P:transmembrane transport"/>
    <property type="evidence" value="ECO:0007669"/>
    <property type="project" value="InterPro"/>
</dbReference>
<protein>
    <submittedName>
        <fullName evidence="7">Sulfate transporter family protein</fullName>
    </submittedName>
</protein>
<dbReference type="InterPro" id="IPR002645">
    <property type="entry name" value="STAS_dom"/>
</dbReference>
<comment type="subcellular location">
    <subcellularLocation>
        <location evidence="1">Membrane</location>
        <topology evidence="1">Multi-pass membrane protein</topology>
    </subcellularLocation>
</comment>
<evidence type="ECO:0000256" key="5">
    <source>
        <dbReference type="SAM" id="Phobius"/>
    </source>
</evidence>
<dbReference type="InterPro" id="IPR011547">
    <property type="entry name" value="SLC26A/SulP_dom"/>
</dbReference>
<evidence type="ECO:0000256" key="1">
    <source>
        <dbReference type="ARBA" id="ARBA00004141"/>
    </source>
</evidence>
<feature type="domain" description="STAS" evidence="6">
    <location>
        <begin position="450"/>
        <end position="496"/>
    </location>
</feature>
<dbReference type="Gene3D" id="3.30.750.24">
    <property type="entry name" value="STAS domain"/>
    <property type="match status" value="1"/>
</dbReference>
<evidence type="ECO:0000313" key="7">
    <source>
        <dbReference type="EMBL" id="CAA6804725.1"/>
    </source>
</evidence>
<name>A0A6S6SAB2_9BACT</name>
<evidence type="ECO:0000256" key="4">
    <source>
        <dbReference type="ARBA" id="ARBA00023136"/>
    </source>
</evidence>
<feature type="transmembrane region" description="Helical" evidence="5">
    <location>
        <begin position="168"/>
        <end position="186"/>
    </location>
</feature>
<accession>A0A6S6SAB2</accession>
<dbReference type="InterPro" id="IPR036513">
    <property type="entry name" value="STAS_dom_sf"/>
</dbReference>
<dbReference type="AlphaFoldDB" id="A0A6S6SAB2"/>
<feature type="transmembrane region" description="Helical" evidence="5">
    <location>
        <begin position="90"/>
        <end position="112"/>
    </location>
</feature>
<dbReference type="Pfam" id="PF00916">
    <property type="entry name" value="Sulfate_transp"/>
    <property type="match status" value="1"/>
</dbReference>
<feature type="transmembrane region" description="Helical" evidence="5">
    <location>
        <begin position="299"/>
        <end position="324"/>
    </location>
</feature>
<reference evidence="7" key="1">
    <citation type="submission" date="2020-01" db="EMBL/GenBank/DDBJ databases">
        <authorList>
            <person name="Meier V. D."/>
            <person name="Meier V D."/>
        </authorList>
    </citation>
    <scope>NUCLEOTIDE SEQUENCE</scope>
    <source>
        <strain evidence="7">HLG_WM_MAG_10</strain>
    </source>
</reference>
<organism evidence="7">
    <name type="scientific">uncultured Aureispira sp</name>
    <dbReference type="NCBI Taxonomy" id="1331704"/>
    <lineage>
        <taxon>Bacteria</taxon>
        <taxon>Pseudomonadati</taxon>
        <taxon>Bacteroidota</taxon>
        <taxon>Saprospiria</taxon>
        <taxon>Saprospirales</taxon>
        <taxon>Saprospiraceae</taxon>
        <taxon>Aureispira</taxon>
        <taxon>environmental samples</taxon>
    </lineage>
</organism>
<dbReference type="PANTHER" id="PTHR11814">
    <property type="entry name" value="SULFATE TRANSPORTER"/>
    <property type="match status" value="1"/>
</dbReference>
<feature type="transmembrane region" description="Helical" evidence="5">
    <location>
        <begin position="387"/>
        <end position="415"/>
    </location>
</feature>
<evidence type="ECO:0000256" key="2">
    <source>
        <dbReference type="ARBA" id="ARBA00022692"/>
    </source>
</evidence>